<dbReference type="InterPro" id="IPR036420">
    <property type="entry name" value="BRCT_dom_sf"/>
</dbReference>
<reference evidence="3" key="1">
    <citation type="journal article" date="2021" name="Nat. Commun.">
        <title>Genetic determinants of endophytism in the Arabidopsis root mycobiome.</title>
        <authorList>
            <person name="Mesny F."/>
            <person name="Miyauchi S."/>
            <person name="Thiergart T."/>
            <person name="Pickel B."/>
            <person name="Atanasova L."/>
            <person name="Karlsson M."/>
            <person name="Huettel B."/>
            <person name="Barry K.W."/>
            <person name="Haridas S."/>
            <person name="Chen C."/>
            <person name="Bauer D."/>
            <person name="Andreopoulos W."/>
            <person name="Pangilinan J."/>
            <person name="LaButti K."/>
            <person name="Riley R."/>
            <person name="Lipzen A."/>
            <person name="Clum A."/>
            <person name="Drula E."/>
            <person name="Henrissat B."/>
            <person name="Kohler A."/>
            <person name="Grigoriev I.V."/>
            <person name="Martin F.M."/>
            <person name="Hacquard S."/>
        </authorList>
    </citation>
    <scope>NUCLEOTIDE SEQUENCE</scope>
    <source>
        <strain evidence="3">MPI-CAGE-CH-0235</strain>
    </source>
</reference>
<dbReference type="PANTHER" id="PTHR14625:SF3">
    <property type="entry name" value="MICROCEPHALIN"/>
    <property type="match status" value="1"/>
</dbReference>
<dbReference type="AlphaFoldDB" id="A0A8K0SUW9"/>
<feature type="compositionally biased region" description="Low complexity" evidence="1">
    <location>
        <begin position="193"/>
        <end position="221"/>
    </location>
</feature>
<dbReference type="InterPro" id="IPR022047">
    <property type="entry name" value="Microcephalin-like"/>
</dbReference>
<proteinExistence type="predicted"/>
<accession>A0A8K0SUW9</accession>
<feature type="compositionally biased region" description="Acidic residues" evidence="1">
    <location>
        <begin position="496"/>
        <end position="507"/>
    </location>
</feature>
<feature type="region of interest" description="Disordered" evidence="1">
    <location>
        <begin position="417"/>
        <end position="451"/>
    </location>
</feature>
<dbReference type="EMBL" id="JAGPNK010000005">
    <property type="protein sequence ID" value="KAH7321400.1"/>
    <property type="molecule type" value="Genomic_DNA"/>
</dbReference>
<feature type="region of interest" description="Disordered" evidence="1">
    <location>
        <begin position="742"/>
        <end position="773"/>
    </location>
</feature>
<evidence type="ECO:0000313" key="3">
    <source>
        <dbReference type="EMBL" id="KAH7321400.1"/>
    </source>
</evidence>
<feature type="region of interest" description="Disordered" evidence="1">
    <location>
        <begin position="463"/>
        <end position="547"/>
    </location>
</feature>
<feature type="region of interest" description="Disordered" evidence="1">
    <location>
        <begin position="800"/>
        <end position="880"/>
    </location>
</feature>
<evidence type="ECO:0000259" key="2">
    <source>
        <dbReference type="PROSITE" id="PS50172"/>
    </source>
</evidence>
<dbReference type="SMART" id="SM00292">
    <property type="entry name" value="BRCT"/>
    <property type="match status" value="1"/>
</dbReference>
<dbReference type="OrthoDB" id="2384350at2759"/>
<name>A0A8K0SUW9_9HYPO</name>
<feature type="compositionally biased region" description="Basic and acidic residues" evidence="1">
    <location>
        <begin position="107"/>
        <end position="118"/>
    </location>
</feature>
<organism evidence="3 4">
    <name type="scientific">Stachybotrys elegans</name>
    <dbReference type="NCBI Taxonomy" id="80388"/>
    <lineage>
        <taxon>Eukaryota</taxon>
        <taxon>Fungi</taxon>
        <taxon>Dikarya</taxon>
        <taxon>Ascomycota</taxon>
        <taxon>Pezizomycotina</taxon>
        <taxon>Sordariomycetes</taxon>
        <taxon>Hypocreomycetidae</taxon>
        <taxon>Hypocreales</taxon>
        <taxon>Stachybotryaceae</taxon>
        <taxon>Stachybotrys</taxon>
    </lineage>
</organism>
<comment type="caution">
    <text evidence="3">The sequence shown here is derived from an EMBL/GenBank/DDBJ whole genome shotgun (WGS) entry which is preliminary data.</text>
</comment>
<evidence type="ECO:0000313" key="4">
    <source>
        <dbReference type="Proteomes" id="UP000813444"/>
    </source>
</evidence>
<protein>
    <recommendedName>
        <fullName evidence="2">BRCT domain-containing protein</fullName>
    </recommendedName>
</protein>
<feature type="compositionally biased region" description="Low complexity" evidence="1">
    <location>
        <begin position="25"/>
        <end position="47"/>
    </location>
</feature>
<keyword evidence="4" id="KW-1185">Reference proteome</keyword>
<dbReference type="PANTHER" id="PTHR14625">
    <property type="entry name" value="MICROCEPHALIN"/>
    <property type="match status" value="1"/>
</dbReference>
<feature type="region of interest" description="Disordered" evidence="1">
    <location>
        <begin position="1010"/>
        <end position="1047"/>
    </location>
</feature>
<dbReference type="PROSITE" id="PS50172">
    <property type="entry name" value="BRCT"/>
    <property type="match status" value="1"/>
</dbReference>
<feature type="compositionally biased region" description="Polar residues" evidence="1">
    <location>
        <begin position="860"/>
        <end position="875"/>
    </location>
</feature>
<sequence>MDSPPKRVTRSRAAAKVSEPKVKTTKIITAATKARTASTATAPTKSSAGKRKTRSDESEGEDEEQRETVVKKTTRGRPRKIVAPDEEAKPAAPAPARATRARAGRKIASEEPKQEEPAPPRATRGRPRKTEQPQESDATAAPAKKTATRTRAATVSKADGVEAKPVVKKTVTFQEPDKENFGLATAKAKEAPTTGLRGRPARRGGAAAAAAASAAGTRATRSNAKSSEKEPKKPLSPKKVTQMPVSRDADSSEDELAGPVNNLRKSPIKPRNKPAPDAEKPAPQSSQAEEDAEMALAASTITLSAPDNVTAVLGSPARRFPASPIKETMKSPARKMGAVPLPGALAKPSLDSSGQPEQSSPFKGSLLQSAAKRPQSPIKGLNFGSVPKPQFSQSAMKMSMFQSPAKRAMPGLKPVTEPRLQASSDSEDAVQSKPLEPFVLSTPTPAVSRPSEKLMAGEDIHDDEAFDGPLESLQFPGRMSAVLPRHADPTLQQEEKIDDSETEEEVLKDEPEAAQHDTPAAEMRQGDQEPEEITAPEANLDAETAQSAAEGDVAMALDEIVAEMEESIENLVAVAPKSPVKAQKSLQLREKDLDPCYDMHSDSEDDATMAIGGMSQTPLAGSKASRRSSMGFTLLAEQFDSWSAISPIKNGVAASAPQSGPVDSIIPTDNAIISQPEVSPVSNHFFEDEMINHQVAASDAVTEQQPGNLDDNEPSIESIPVTDEDMALAQEANEMSLMEPEEVEEAAGPMQSFDDSLSDASQEYGDENQVPIDPAIMGSAAPTTPIRPMMVSFHTTTKVPLKAADNSTPSPLKKRSYSASRVAPKRPNALNRSATVISYSPSKSSKTVSNEPTTPGKKASNPTTPSKSDTWSSVATPARTPRRDIDTTLLRGAVVFVDAYTSEGSDASGIFIELLEQMGARCVKSWSWSPNGSGNDSSKVGITHVVYKDGSKRTMERVREANGVVHCVGVSWVLDCERENKWLDEAAYYIDTHQMPRSVGCRRKSMEPTALAKQSGGPLFVSPVKGKKSARDVQSAPNTPMNRRDSTLWMHSPADQDEEEIDNGSEWDNSFLTPVPKTPAPEAVARYAADIPDTPSECEEESESPTKTSLLMRTCPPKQSVYHDLGENVLSKDKDEGVLMRLMAARRKSLQFAPKIASPLSKTWD</sequence>
<feature type="compositionally biased region" description="Polar residues" evidence="1">
    <location>
        <begin position="350"/>
        <end position="368"/>
    </location>
</feature>
<dbReference type="Gene3D" id="3.40.50.10190">
    <property type="entry name" value="BRCT domain"/>
    <property type="match status" value="1"/>
</dbReference>
<dbReference type="GO" id="GO:0000278">
    <property type="term" value="P:mitotic cell cycle"/>
    <property type="evidence" value="ECO:0007669"/>
    <property type="project" value="TreeGrafter"/>
</dbReference>
<dbReference type="SUPFAM" id="SSF52113">
    <property type="entry name" value="BRCT domain"/>
    <property type="match status" value="1"/>
</dbReference>
<gene>
    <name evidence="3" type="ORF">B0I35DRAFT_511092</name>
</gene>
<dbReference type="InterPro" id="IPR001357">
    <property type="entry name" value="BRCT_dom"/>
</dbReference>
<evidence type="ECO:0000256" key="1">
    <source>
        <dbReference type="SAM" id="MobiDB-lite"/>
    </source>
</evidence>
<feature type="compositionally biased region" description="Low complexity" evidence="1">
    <location>
        <begin position="835"/>
        <end position="849"/>
    </location>
</feature>
<feature type="domain" description="BRCT" evidence="2">
    <location>
        <begin position="885"/>
        <end position="990"/>
    </location>
</feature>
<dbReference type="Proteomes" id="UP000813444">
    <property type="component" value="Unassembled WGS sequence"/>
</dbReference>
<feature type="compositionally biased region" description="Low complexity" evidence="1">
    <location>
        <begin position="138"/>
        <end position="154"/>
    </location>
</feature>
<dbReference type="CDD" id="cd17716">
    <property type="entry name" value="BRCT_microcephalin_rpt1"/>
    <property type="match status" value="1"/>
</dbReference>
<feature type="region of interest" description="Disordered" evidence="1">
    <location>
        <begin position="1"/>
        <end position="390"/>
    </location>
</feature>